<proteinExistence type="predicted"/>
<reference evidence="2 3" key="1">
    <citation type="submission" date="2019-09" db="EMBL/GenBank/DDBJ databases">
        <title>Genome sequence of Rhodovastum atsumiense, a diverse member of the Acetobacteraceae family of non-sulfur purple photosynthetic bacteria.</title>
        <authorList>
            <person name="Meyer T."/>
            <person name="Kyndt J."/>
        </authorList>
    </citation>
    <scope>NUCLEOTIDE SEQUENCE [LARGE SCALE GENOMIC DNA]</scope>
    <source>
        <strain evidence="2 3">DSM 21279</strain>
    </source>
</reference>
<dbReference type="AlphaFoldDB" id="A0A5M6IQ41"/>
<dbReference type="EMBL" id="VWPK01000046">
    <property type="protein sequence ID" value="KAA5609678.1"/>
    <property type="molecule type" value="Genomic_DNA"/>
</dbReference>
<keyword evidence="1" id="KW-0175">Coiled coil</keyword>
<comment type="caution">
    <text evidence="2">The sequence shown here is derived from an EMBL/GenBank/DDBJ whole genome shotgun (WGS) entry which is preliminary data.</text>
</comment>
<gene>
    <name evidence="2" type="ORF">F1189_23240</name>
</gene>
<name>A0A5M6IQ41_9PROT</name>
<organism evidence="2 3">
    <name type="scientific">Rhodovastum atsumiense</name>
    <dbReference type="NCBI Taxonomy" id="504468"/>
    <lineage>
        <taxon>Bacteria</taxon>
        <taxon>Pseudomonadati</taxon>
        <taxon>Pseudomonadota</taxon>
        <taxon>Alphaproteobacteria</taxon>
        <taxon>Acetobacterales</taxon>
        <taxon>Acetobacteraceae</taxon>
        <taxon>Rhodovastum</taxon>
    </lineage>
</organism>
<accession>A0A5M6IQ41</accession>
<dbReference type="Proteomes" id="UP000325255">
    <property type="component" value="Unassembled WGS sequence"/>
</dbReference>
<protein>
    <submittedName>
        <fullName evidence="2">Uncharacterized protein</fullName>
    </submittedName>
</protein>
<keyword evidence="3" id="KW-1185">Reference proteome</keyword>
<feature type="coiled-coil region" evidence="1">
    <location>
        <begin position="107"/>
        <end position="134"/>
    </location>
</feature>
<evidence type="ECO:0000313" key="2">
    <source>
        <dbReference type="EMBL" id="KAA5609678.1"/>
    </source>
</evidence>
<sequence length="149" mass="16677">MSSASLSAVVGCDLPKTQSAPESTGVAWKDCRRNLDNFFRDRTIRELSGIIAEVVRLCRRHNDTMKAAEHDAAEILGITPRRLRSWRAAEVFSVTVEEAELIRSSRLKLAEYRCEQLRKELAVEEARLRAVTDEWMRAANACLSGAGAD</sequence>
<dbReference type="RefSeq" id="WP_150043316.1">
    <property type="nucleotide sequence ID" value="NZ_OW485608.1"/>
</dbReference>
<evidence type="ECO:0000313" key="3">
    <source>
        <dbReference type="Proteomes" id="UP000325255"/>
    </source>
</evidence>
<evidence type="ECO:0000256" key="1">
    <source>
        <dbReference type="SAM" id="Coils"/>
    </source>
</evidence>